<protein>
    <submittedName>
        <fullName evidence="1">Uncharacterized protein</fullName>
    </submittedName>
</protein>
<dbReference type="EMBL" id="NASZ01000007">
    <property type="protein sequence ID" value="MBD0724868.1"/>
    <property type="molecule type" value="Genomic_DNA"/>
</dbReference>
<reference evidence="1 2" key="1">
    <citation type="journal article" date="2020" name="Microbiol. Res.">
        <title>Flavobacterium pokkalii sp. nov., a novel plant growth promoting native rhizobacteria isolated from pokkali rice grown in coastal saline affected agricultural regions of southern India, Kerala.</title>
        <authorList>
            <person name="Menon R.R."/>
            <person name="Kumari S."/>
            <person name="Viver T."/>
            <person name="Rameshkumar N."/>
        </authorList>
    </citation>
    <scope>NUCLEOTIDE SEQUENCE [LARGE SCALE GENOMIC DNA]</scope>
    <source>
        <strain evidence="1 2">L1I52</strain>
    </source>
</reference>
<organism evidence="1 2">
    <name type="scientific">Flavobacterium pokkalii</name>
    <dbReference type="NCBI Taxonomy" id="1940408"/>
    <lineage>
        <taxon>Bacteria</taxon>
        <taxon>Pseudomonadati</taxon>
        <taxon>Bacteroidota</taxon>
        <taxon>Flavobacteriia</taxon>
        <taxon>Flavobacteriales</taxon>
        <taxon>Flavobacteriaceae</taxon>
        <taxon>Flavobacterium</taxon>
    </lineage>
</organism>
<sequence length="61" mass="7149">MFLSLKLSIDLKISTLLFKSNSWPRYKRCDLFIAVIWYALKKSARGRNQFQTSNLVLILTP</sequence>
<keyword evidence="2" id="KW-1185">Reference proteome</keyword>
<proteinExistence type="predicted"/>
<dbReference type="Proteomes" id="UP000661715">
    <property type="component" value="Unassembled WGS sequence"/>
</dbReference>
<gene>
    <name evidence="1" type="ORF">B6A10_06715</name>
</gene>
<comment type="caution">
    <text evidence="1">The sequence shown here is derived from an EMBL/GenBank/DDBJ whole genome shotgun (WGS) entry which is preliminary data.</text>
</comment>
<evidence type="ECO:0000313" key="1">
    <source>
        <dbReference type="EMBL" id="MBD0724868.1"/>
    </source>
</evidence>
<accession>A0ABR7US85</accession>
<evidence type="ECO:0000313" key="2">
    <source>
        <dbReference type="Proteomes" id="UP000661715"/>
    </source>
</evidence>
<name>A0ABR7US85_9FLAO</name>